<evidence type="ECO:0000313" key="2">
    <source>
        <dbReference type="EMBL" id="CAF3893911.1"/>
    </source>
</evidence>
<evidence type="ECO:0000313" key="3">
    <source>
        <dbReference type="Proteomes" id="UP000663860"/>
    </source>
</evidence>
<dbReference type="Proteomes" id="UP000663860">
    <property type="component" value="Unassembled WGS sequence"/>
</dbReference>
<dbReference type="InterPro" id="IPR026082">
    <property type="entry name" value="ABCA"/>
</dbReference>
<proteinExistence type="predicted"/>
<dbReference type="PANTHER" id="PTHR19229:SF250">
    <property type="entry name" value="ABC TRANSPORTER DOMAIN-CONTAINING PROTEIN-RELATED"/>
    <property type="match status" value="1"/>
</dbReference>
<dbReference type="GO" id="GO:0140359">
    <property type="term" value="F:ABC-type transporter activity"/>
    <property type="evidence" value="ECO:0007669"/>
    <property type="project" value="InterPro"/>
</dbReference>
<reference evidence="1" key="1">
    <citation type="submission" date="2021-02" db="EMBL/GenBank/DDBJ databases">
        <authorList>
            <person name="Nowell W R."/>
        </authorList>
    </citation>
    <scope>NUCLEOTIDE SEQUENCE</scope>
</reference>
<dbReference type="PANTHER" id="PTHR19229">
    <property type="entry name" value="ATP-BINDING CASSETTE TRANSPORTER SUBFAMILY A ABCA"/>
    <property type="match status" value="1"/>
</dbReference>
<evidence type="ECO:0000313" key="1">
    <source>
        <dbReference type="EMBL" id="CAF0796550.1"/>
    </source>
</evidence>
<organism evidence="1 3">
    <name type="scientific">Adineta steineri</name>
    <dbReference type="NCBI Taxonomy" id="433720"/>
    <lineage>
        <taxon>Eukaryota</taxon>
        <taxon>Metazoa</taxon>
        <taxon>Spiralia</taxon>
        <taxon>Gnathifera</taxon>
        <taxon>Rotifera</taxon>
        <taxon>Eurotatoria</taxon>
        <taxon>Bdelloidea</taxon>
        <taxon>Adinetida</taxon>
        <taxon>Adinetidae</taxon>
        <taxon>Adineta</taxon>
    </lineage>
</organism>
<dbReference type="EMBL" id="CAJOBB010001713">
    <property type="protein sequence ID" value="CAF3893911.1"/>
    <property type="molecule type" value="Genomic_DNA"/>
</dbReference>
<gene>
    <name evidence="1" type="ORF">IZO911_LOCUS6695</name>
    <name evidence="2" type="ORF">KXQ929_LOCUS22437</name>
</gene>
<protein>
    <submittedName>
        <fullName evidence="1">Uncharacterized protein</fullName>
    </submittedName>
</protein>
<dbReference type="Proteomes" id="UP000663868">
    <property type="component" value="Unassembled WGS sequence"/>
</dbReference>
<dbReference type="GO" id="GO:0016020">
    <property type="term" value="C:membrane"/>
    <property type="evidence" value="ECO:0007669"/>
    <property type="project" value="InterPro"/>
</dbReference>
<comment type="caution">
    <text evidence="1">The sequence shown here is derived from an EMBL/GenBank/DDBJ whole genome shotgun (WGS) entry which is preliminary data.</text>
</comment>
<dbReference type="AlphaFoldDB" id="A0A813SAI6"/>
<dbReference type="GO" id="GO:0005319">
    <property type="term" value="F:lipid transporter activity"/>
    <property type="evidence" value="ECO:0007669"/>
    <property type="project" value="TreeGrafter"/>
</dbReference>
<accession>A0A813SAI6</accession>
<sequence>MQEIFLNATKTKLIIILTIHSMDECERIYSHLDIMFNDQLACLSTIQHLKSKFGQGYTIENVEAFLLTQTQSILIFQVEKSISTELFEIV</sequence>
<name>A0A813SAI6_9BILA</name>
<dbReference type="EMBL" id="CAJNOE010000042">
    <property type="protein sequence ID" value="CAF0796550.1"/>
    <property type="molecule type" value="Genomic_DNA"/>
</dbReference>